<keyword evidence="3 7" id="KW-0812">Transmembrane</keyword>
<comment type="caution">
    <text evidence="10">The sequence shown here is derived from an EMBL/GenBank/DDBJ whole genome shotgun (WGS) entry which is preliminary data.</text>
</comment>
<keyword evidence="6" id="KW-0175">Coiled coil</keyword>
<feature type="transmembrane region" description="Helical" evidence="7">
    <location>
        <begin position="25"/>
        <end position="43"/>
    </location>
</feature>
<dbReference type="Pfam" id="PF02706">
    <property type="entry name" value="Wzz"/>
    <property type="match status" value="1"/>
</dbReference>
<comment type="subcellular location">
    <subcellularLocation>
        <location evidence="1">Cell membrane</location>
        <topology evidence="1">Multi-pass membrane protein</topology>
    </subcellularLocation>
</comment>
<feature type="domain" description="Tyrosine-protein kinase G-rich" evidence="9">
    <location>
        <begin position="375"/>
        <end position="446"/>
    </location>
</feature>
<protein>
    <submittedName>
        <fullName evidence="10">Lipopolysaccharide biosynthesis protein</fullName>
    </submittedName>
</protein>
<evidence type="ECO:0000256" key="7">
    <source>
        <dbReference type="SAM" id="Phobius"/>
    </source>
</evidence>
<dbReference type="GO" id="GO:0004713">
    <property type="term" value="F:protein tyrosine kinase activity"/>
    <property type="evidence" value="ECO:0007669"/>
    <property type="project" value="TreeGrafter"/>
</dbReference>
<gene>
    <name evidence="10" type="ORF">ENW00_06455</name>
</gene>
<evidence type="ECO:0000256" key="6">
    <source>
        <dbReference type="SAM" id="Coils"/>
    </source>
</evidence>
<evidence type="ECO:0000256" key="1">
    <source>
        <dbReference type="ARBA" id="ARBA00004651"/>
    </source>
</evidence>
<dbReference type="SUPFAM" id="SSF160355">
    <property type="entry name" value="Bacterial polysaccharide co-polymerase-like"/>
    <property type="match status" value="1"/>
</dbReference>
<feature type="coiled-coil region" evidence="6">
    <location>
        <begin position="171"/>
        <end position="205"/>
    </location>
</feature>
<dbReference type="PANTHER" id="PTHR32309">
    <property type="entry name" value="TYROSINE-PROTEIN KINASE"/>
    <property type="match status" value="1"/>
</dbReference>
<feature type="coiled-coil region" evidence="6">
    <location>
        <begin position="233"/>
        <end position="294"/>
    </location>
</feature>
<dbReference type="GO" id="GO:0005886">
    <property type="term" value="C:plasma membrane"/>
    <property type="evidence" value="ECO:0007669"/>
    <property type="project" value="UniProtKB-SubCell"/>
</dbReference>
<evidence type="ECO:0000256" key="3">
    <source>
        <dbReference type="ARBA" id="ARBA00022692"/>
    </source>
</evidence>
<dbReference type="Pfam" id="PF13807">
    <property type="entry name" value="GNVR"/>
    <property type="match status" value="1"/>
</dbReference>
<evidence type="ECO:0000256" key="2">
    <source>
        <dbReference type="ARBA" id="ARBA00022475"/>
    </source>
</evidence>
<accession>A0A7C3RIQ7</accession>
<dbReference type="AlphaFoldDB" id="A0A7C3RIQ7"/>
<feature type="domain" description="Polysaccharide chain length determinant N-terminal" evidence="8">
    <location>
        <begin position="8"/>
        <end position="106"/>
    </location>
</feature>
<dbReference type="EMBL" id="DTIN01000025">
    <property type="protein sequence ID" value="HFX13778.1"/>
    <property type="molecule type" value="Genomic_DNA"/>
</dbReference>
<dbReference type="Gene3D" id="3.30.1890.10">
    <property type="entry name" value="FepE-like"/>
    <property type="match status" value="1"/>
</dbReference>
<dbReference type="InterPro" id="IPR032807">
    <property type="entry name" value="GNVR"/>
</dbReference>
<dbReference type="InterPro" id="IPR050445">
    <property type="entry name" value="Bact_polysacc_biosynth/exp"/>
</dbReference>
<proteinExistence type="predicted"/>
<keyword evidence="5 7" id="KW-0472">Membrane</keyword>
<reference evidence="10" key="1">
    <citation type="journal article" date="2020" name="mSystems">
        <title>Genome- and Community-Level Interaction Insights into Carbon Utilization and Element Cycling Functions of Hydrothermarchaeota in Hydrothermal Sediment.</title>
        <authorList>
            <person name="Zhou Z."/>
            <person name="Liu Y."/>
            <person name="Xu W."/>
            <person name="Pan J."/>
            <person name="Luo Z.H."/>
            <person name="Li M."/>
        </authorList>
    </citation>
    <scope>NUCLEOTIDE SEQUENCE [LARGE SCALE GENOMIC DNA]</scope>
    <source>
        <strain evidence="10">SpSt-81</strain>
    </source>
</reference>
<keyword evidence="2" id="KW-1003">Cell membrane</keyword>
<name>A0A7C3RIQ7_DICTH</name>
<evidence type="ECO:0000256" key="5">
    <source>
        <dbReference type="ARBA" id="ARBA00023136"/>
    </source>
</evidence>
<dbReference type="PANTHER" id="PTHR32309:SF13">
    <property type="entry name" value="FERRIC ENTEROBACTIN TRANSPORT PROTEIN FEPE"/>
    <property type="match status" value="1"/>
</dbReference>
<dbReference type="InterPro" id="IPR003856">
    <property type="entry name" value="LPS_length_determ_N"/>
</dbReference>
<evidence type="ECO:0000259" key="8">
    <source>
        <dbReference type="Pfam" id="PF02706"/>
    </source>
</evidence>
<organism evidence="10">
    <name type="scientific">Dictyoglomus thermophilum</name>
    <dbReference type="NCBI Taxonomy" id="14"/>
    <lineage>
        <taxon>Bacteria</taxon>
        <taxon>Pseudomonadati</taxon>
        <taxon>Dictyoglomota</taxon>
        <taxon>Dictyoglomia</taxon>
        <taxon>Dictyoglomales</taxon>
        <taxon>Dictyoglomaceae</taxon>
        <taxon>Dictyoglomus</taxon>
    </lineage>
</organism>
<evidence type="ECO:0000256" key="4">
    <source>
        <dbReference type="ARBA" id="ARBA00022989"/>
    </source>
</evidence>
<feature type="transmembrane region" description="Helical" evidence="7">
    <location>
        <begin position="425"/>
        <end position="450"/>
    </location>
</feature>
<keyword evidence="4 7" id="KW-1133">Transmembrane helix</keyword>
<evidence type="ECO:0000259" key="9">
    <source>
        <dbReference type="Pfam" id="PF13807"/>
    </source>
</evidence>
<evidence type="ECO:0000313" key="10">
    <source>
        <dbReference type="EMBL" id="HFX13778.1"/>
    </source>
</evidence>
<sequence>MNETRYDDEISLVELFFVVWQRKKLVISLFLISTIIALLYSLLSPKIYESKAVILLPTQNTSSSSLAALAQSLPFSLGIGFPTTPSANLVAILKSRTAAEYVFDKLNLENYFKEKTKEDALEKLMKSVKITTNDKENTITITAEAKDPKLASDIANTYIEALEKINASLNIYSAKRTREFLEKQIERVKKELEMAENRLREFQEKNLIFDVNEEAKTVIDNLAKLEGERQITLVSLNVAKESLENLKNELIKQQKLQKKDLLAITSLTATSTILSDLRNKLISQESELAMLTIDYGENHPKVVSMKYAIEQTKKLLRDELERIYKAINDTSLYDLFSLQINILSNEAKEKALSRILEEYQRKLSNLPELGLRLTKLLRDVKVQETIYTMLLSQYEQAKIDETKEMVNISVLDPAKPPIKKSKPSTVLNVLIAGISSVFLGIFLAFFLNFWEGFKREWSKLGGK</sequence>